<keyword evidence="1" id="KW-1133">Transmembrane helix</keyword>
<keyword evidence="1" id="KW-0812">Transmembrane</keyword>
<proteinExistence type="predicted"/>
<keyword evidence="3" id="KW-1185">Reference proteome</keyword>
<dbReference type="AlphaFoldDB" id="A0A231GN86"/>
<evidence type="ECO:0000313" key="3">
    <source>
        <dbReference type="Proteomes" id="UP000198542"/>
    </source>
</evidence>
<dbReference type="Proteomes" id="UP000198542">
    <property type="component" value="Unassembled WGS sequence"/>
</dbReference>
<sequence>MLAMDVNDYACFLDKHGALKFIASKLAPTDNTVQKSRLDFQYPFDKAVSMISMSTFHAMLIPILAGMLLLAVGFNFRDKNAGVFAMWIGMLTILATVVLKILAKLNE</sequence>
<gene>
    <name evidence="2" type="ORF">SAMN04490187_2708</name>
</gene>
<keyword evidence="1" id="KW-0472">Membrane</keyword>
<reference evidence="3" key="1">
    <citation type="submission" date="2016-10" db="EMBL/GenBank/DDBJ databases">
        <authorList>
            <person name="Varghese N."/>
            <person name="Submissions S."/>
        </authorList>
    </citation>
    <scope>NUCLEOTIDE SEQUENCE [LARGE SCALE GENOMIC DNA]</scope>
    <source>
        <strain evidence="3">BS3660</strain>
    </source>
</reference>
<organism evidence="2 3">
    <name type="scientific">Pseudomonas jessenii</name>
    <dbReference type="NCBI Taxonomy" id="77298"/>
    <lineage>
        <taxon>Bacteria</taxon>
        <taxon>Pseudomonadati</taxon>
        <taxon>Pseudomonadota</taxon>
        <taxon>Gammaproteobacteria</taxon>
        <taxon>Pseudomonadales</taxon>
        <taxon>Pseudomonadaceae</taxon>
        <taxon>Pseudomonas</taxon>
    </lineage>
</organism>
<dbReference type="EMBL" id="FNTC01000002">
    <property type="protein sequence ID" value="SEB98114.1"/>
    <property type="molecule type" value="Genomic_DNA"/>
</dbReference>
<protein>
    <submittedName>
        <fullName evidence="2">Uncharacterized protein</fullName>
    </submittedName>
</protein>
<evidence type="ECO:0000256" key="1">
    <source>
        <dbReference type="SAM" id="Phobius"/>
    </source>
</evidence>
<dbReference type="RefSeq" id="WP_090453963.1">
    <property type="nucleotide sequence ID" value="NZ_FNTC01000002.1"/>
</dbReference>
<evidence type="ECO:0000313" key="2">
    <source>
        <dbReference type="EMBL" id="SEB98114.1"/>
    </source>
</evidence>
<feature type="transmembrane region" description="Helical" evidence="1">
    <location>
        <begin position="82"/>
        <end position="103"/>
    </location>
</feature>
<accession>A0A231GN86</accession>
<name>A0A231GN86_PSEJE</name>
<feature type="transmembrane region" description="Helical" evidence="1">
    <location>
        <begin position="56"/>
        <end position="76"/>
    </location>
</feature>